<dbReference type="EMBL" id="WMIA01000001">
    <property type="protein sequence ID" value="MTF37602.1"/>
    <property type="molecule type" value="Genomic_DNA"/>
</dbReference>
<reference evidence="1 2" key="1">
    <citation type="submission" date="2019-11" db="EMBL/GenBank/DDBJ databases">
        <title>Isolation of a new High Light Tolerant Cyanobacteria.</title>
        <authorList>
            <person name="Dobson Z."/>
            <person name="Vaughn N."/>
            <person name="Vaughn M."/>
            <person name="Fromme P."/>
            <person name="Mazor Y."/>
        </authorList>
    </citation>
    <scope>NUCLEOTIDE SEQUENCE [LARGE SCALE GENOMIC DNA]</scope>
    <source>
        <strain evidence="1 2">0216</strain>
    </source>
</reference>
<organism evidence="1 2">
    <name type="scientific">Cyanobacterium aponinum 0216</name>
    <dbReference type="NCBI Taxonomy" id="2676140"/>
    <lineage>
        <taxon>Bacteria</taxon>
        <taxon>Bacillati</taxon>
        <taxon>Cyanobacteriota</taxon>
        <taxon>Cyanophyceae</taxon>
        <taxon>Oscillatoriophycideae</taxon>
        <taxon>Chroococcales</taxon>
        <taxon>Geminocystaceae</taxon>
        <taxon>Cyanobacterium</taxon>
    </lineage>
</organism>
<sequence length="63" mass="7260">MKAKEFEHKFDQGEDITPYLDLTQAKRPLKQLKLSSQQKQSFKYLTTSMDDSTTKPTGTKTGY</sequence>
<dbReference type="Proteomes" id="UP000437131">
    <property type="component" value="Unassembled WGS sequence"/>
</dbReference>
<evidence type="ECO:0000313" key="2">
    <source>
        <dbReference type="Proteomes" id="UP000437131"/>
    </source>
</evidence>
<evidence type="ECO:0000313" key="1">
    <source>
        <dbReference type="EMBL" id="MTF37602.1"/>
    </source>
</evidence>
<accession>A0A844GRB8</accession>
<name>A0A844GRB8_9CHRO</name>
<dbReference type="RefSeq" id="WP_155082491.1">
    <property type="nucleotide sequence ID" value="NZ_WMIA01000001.1"/>
</dbReference>
<protein>
    <submittedName>
        <fullName evidence="1">Uncharacterized protein</fullName>
    </submittedName>
</protein>
<dbReference type="AlphaFoldDB" id="A0A844GRB8"/>
<comment type="caution">
    <text evidence="1">The sequence shown here is derived from an EMBL/GenBank/DDBJ whole genome shotgun (WGS) entry which is preliminary data.</text>
</comment>
<gene>
    <name evidence="1" type="ORF">GGC33_01470</name>
</gene>
<proteinExistence type="predicted"/>